<dbReference type="OrthoDB" id="4280289at2"/>
<dbReference type="InterPro" id="IPR029063">
    <property type="entry name" value="SAM-dependent_MTases_sf"/>
</dbReference>
<proteinExistence type="predicted"/>
<keyword evidence="2 7" id="KW-0489">Methyltransferase</keyword>
<evidence type="ECO:0000256" key="4">
    <source>
        <dbReference type="ARBA" id="ARBA00022691"/>
    </source>
</evidence>
<dbReference type="AlphaFoldDB" id="A0A3Q9G4F6"/>
<dbReference type="EMBL" id="CP034593">
    <property type="protein sequence ID" value="AZQ77265.1"/>
    <property type="molecule type" value="Genomic_DNA"/>
</dbReference>
<organism evidence="7 8">
    <name type="scientific">Flaviflexus ciconiae</name>
    <dbReference type="NCBI Taxonomy" id="2496867"/>
    <lineage>
        <taxon>Bacteria</taxon>
        <taxon>Bacillati</taxon>
        <taxon>Actinomycetota</taxon>
        <taxon>Actinomycetes</taxon>
        <taxon>Actinomycetales</taxon>
        <taxon>Actinomycetaceae</taxon>
        <taxon>Flaviflexus</taxon>
    </lineage>
</organism>
<dbReference type="PANTHER" id="PTHR33841:SF1">
    <property type="entry name" value="DNA METHYLTRANSFERASE A"/>
    <property type="match status" value="1"/>
</dbReference>
<dbReference type="InterPro" id="IPR050953">
    <property type="entry name" value="N4_N6_ade-DNA_methylase"/>
</dbReference>
<dbReference type="PANTHER" id="PTHR33841">
    <property type="entry name" value="DNA METHYLTRANSFERASE YEEA-RELATED"/>
    <property type="match status" value="1"/>
</dbReference>
<dbReference type="InterPro" id="IPR002052">
    <property type="entry name" value="DNA_methylase_N6_adenine_CS"/>
</dbReference>
<dbReference type="Gene3D" id="3.40.50.150">
    <property type="entry name" value="Vaccinia Virus protein VP39"/>
    <property type="match status" value="1"/>
</dbReference>
<dbReference type="GO" id="GO:0006304">
    <property type="term" value="P:DNA modification"/>
    <property type="evidence" value="ECO:0007669"/>
    <property type="project" value="InterPro"/>
</dbReference>
<dbReference type="InterPro" id="IPR011639">
    <property type="entry name" value="MethylTrfase_TaqI-like_dom"/>
</dbReference>
<evidence type="ECO:0000256" key="1">
    <source>
        <dbReference type="ARBA" id="ARBA00011900"/>
    </source>
</evidence>
<evidence type="ECO:0000256" key="5">
    <source>
        <dbReference type="ARBA" id="ARBA00047942"/>
    </source>
</evidence>
<dbReference type="PRINTS" id="PR00507">
    <property type="entry name" value="N12N6MTFRASE"/>
</dbReference>
<evidence type="ECO:0000256" key="2">
    <source>
        <dbReference type="ARBA" id="ARBA00022603"/>
    </source>
</evidence>
<dbReference type="Proteomes" id="UP000280344">
    <property type="component" value="Chromosome"/>
</dbReference>
<dbReference type="PROSITE" id="PS00092">
    <property type="entry name" value="N6_MTASE"/>
    <property type="match status" value="1"/>
</dbReference>
<sequence>MAHLFSKQRVLEEAERLDFSNLAEHVEILEAWRHDYFSGTLRADKEENREQAFNSQIFGHILGYAEKPAPVYTFEAKPKTVTPGGETPDGVLCYTDPSEGINNTFAVIELKGSSADLDKPQRGYKGQLSPVQQAFKYKPQFDRCPFVIVSNLFEFRLYNDNQLDYESWTLTDLVNPANNYENFRLWYTLLCASNMTSVKEKSNTEELLKTVRIDQEKIGTEFYERYRAARLALLRDMRERNEIVAHDIDLGISKAQKIMDRVVFCCFAEDGGLLPENTLRERVKAPSEMGLIPVWDALKGFFKAVDQGSEKLNIPVGYNGGLFREDPVLDDLEIGDEALLTILDFDQYDFQEDLGVTILGHLFEQSITDLEEIRDVAATDSTLETLSRRKRDGIFYTPDYIVRFIIDQTLGEYVRGMESECRQEANLHDRLNAENYAKRERVAYLNYQVRLGALRIVDPACGSGAFLVHVFDFLMAEYARIEKITGDLFSTTEYVRKVLRENIFGVDVNDESVEITKLSLWLKSASKNEKLTTLNENILCGNSLIASPEVAGEKAFSWEDSFPEIFENGGFDVVVGNPPYVQSHIMVTSAPAERVHISQEYKTAKGNWDLYVPFIEKGLSILREGGRFGFIIPNKVLGQDYARELRKFIENDFSLEGIVDVSQDNVFEKVAVYPVILLVSALAATDRVVVARRLDPLQTTEASYSTVNWKNWTPLLSTENQMLTAAGAFGTISDYAQVYTSAAVDEAYKLREHVYENSKPLESELKLLTSGAIEPYFQQWGEVKTTYLKSKYDYPVVRKDVIKKKIWSELPKIVIAGLGVRIEAVVDQNIEFLPSIPSVVVTAASEDELHYLSGVLNSEAMSELFKLLHSSSGLSGGYMSYTRGKIGALPYVPFDSENPTMVTIAKKAQQLSTILPKQVRLNKEMRDFLVESYSLEPSREMNREILALSFEVVRERLKGHSVVTIKEISELFKNAQREYEAMRGPAKRAQDIIEASVKEIYTLS</sequence>
<feature type="domain" description="Type II methyltransferase M.TaqI-like" evidence="6">
    <location>
        <begin position="501"/>
        <end position="667"/>
    </location>
</feature>
<evidence type="ECO:0000313" key="7">
    <source>
        <dbReference type="EMBL" id="AZQ77265.1"/>
    </source>
</evidence>
<comment type="catalytic activity">
    <reaction evidence="5">
        <text>a 2'-deoxyadenosine in DNA + S-adenosyl-L-methionine = an N(6)-methyl-2'-deoxyadenosine in DNA + S-adenosyl-L-homocysteine + H(+)</text>
        <dbReference type="Rhea" id="RHEA:15197"/>
        <dbReference type="Rhea" id="RHEA-COMP:12418"/>
        <dbReference type="Rhea" id="RHEA-COMP:12419"/>
        <dbReference type="ChEBI" id="CHEBI:15378"/>
        <dbReference type="ChEBI" id="CHEBI:57856"/>
        <dbReference type="ChEBI" id="CHEBI:59789"/>
        <dbReference type="ChEBI" id="CHEBI:90615"/>
        <dbReference type="ChEBI" id="CHEBI:90616"/>
        <dbReference type="EC" id="2.1.1.72"/>
    </reaction>
</comment>
<dbReference type="GO" id="GO:0003676">
    <property type="term" value="F:nucleic acid binding"/>
    <property type="evidence" value="ECO:0007669"/>
    <property type="project" value="InterPro"/>
</dbReference>
<reference evidence="7 8" key="1">
    <citation type="submission" date="2018-12" db="EMBL/GenBank/DDBJ databases">
        <title>Complete genome sequence of Flaviflexus sp. H23T48.</title>
        <authorList>
            <person name="Bae J.-W."/>
            <person name="Lee J.-Y."/>
        </authorList>
    </citation>
    <scope>NUCLEOTIDE SEQUENCE [LARGE SCALE GENOMIC DNA]</scope>
    <source>
        <strain evidence="7 8">H23T48</strain>
    </source>
</reference>
<accession>A0A3Q9G4F6</accession>
<dbReference type="Pfam" id="PF07669">
    <property type="entry name" value="Eco57I"/>
    <property type="match status" value="1"/>
</dbReference>
<dbReference type="SUPFAM" id="SSF53335">
    <property type="entry name" value="S-adenosyl-L-methionine-dependent methyltransferases"/>
    <property type="match status" value="1"/>
</dbReference>
<gene>
    <name evidence="7" type="ORF">EJ997_07895</name>
</gene>
<evidence type="ECO:0000259" key="6">
    <source>
        <dbReference type="Pfam" id="PF07669"/>
    </source>
</evidence>
<keyword evidence="8" id="KW-1185">Reference proteome</keyword>
<keyword evidence="3 7" id="KW-0808">Transferase</keyword>
<dbReference type="GO" id="GO:0032259">
    <property type="term" value="P:methylation"/>
    <property type="evidence" value="ECO:0007669"/>
    <property type="project" value="UniProtKB-KW"/>
</dbReference>
<name>A0A3Q9G4F6_9ACTO</name>
<evidence type="ECO:0000313" key="8">
    <source>
        <dbReference type="Proteomes" id="UP000280344"/>
    </source>
</evidence>
<dbReference type="REBASE" id="290675">
    <property type="entry name" value="FspT48ORF7895P"/>
</dbReference>
<protein>
    <recommendedName>
        <fullName evidence="1">site-specific DNA-methyltransferase (adenine-specific)</fullName>
        <ecNumber evidence="1">2.1.1.72</ecNumber>
    </recommendedName>
</protein>
<dbReference type="KEGG" id="flh:EJ997_07895"/>
<dbReference type="RefSeq" id="WP_126704069.1">
    <property type="nucleotide sequence ID" value="NZ_CP034593.1"/>
</dbReference>
<dbReference type="EC" id="2.1.1.72" evidence="1"/>
<evidence type="ECO:0000256" key="3">
    <source>
        <dbReference type="ARBA" id="ARBA00022679"/>
    </source>
</evidence>
<dbReference type="GO" id="GO:0009007">
    <property type="term" value="F:site-specific DNA-methyltransferase (adenine-specific) activity"/>
    <property type="evidence" value="ECO:0007669"/>
    <property type="project" value="UniProtKB-EC"/>
</dbReference>
<keyword evidence="4" id="KW-0949">S-adenosyl-L-methionine</keyword>